<dbReference type="InterPro" id="IPR036388">
    <property type="entry name" value="WH-like_DNA-bd_sf"/>
</dbReference>
<evidence type="ECO:0000256" key="3">
    <source>
        <dbReference type="ARBA" id="ARBA00011206"/>
    </source>
</evidence>
<evidence type="ECO:0000256" key="10">
    <source>
        <dbReference type="SAM" id="Coils"/>
    </source>
</evidence>
<dbReference type="SUPFAM" id="SSF46785">
    <property type="entry name" value="Winged helix' DNA-binding domain"/>
    <property type="match status" value="1"/>
</dbReference>
<gene>
    <name evidence="12" type="ORF">NEOLEDRAFT_1155836</name>
</gene>
<dbReference type="GO" id="GO:0003697">
    <property type="term" value="F:single-stranded DNA binding"/>
    <property type="evidence" value="ECO:0007669"/>
    <property type="project" value="UniProtKB-UniRule"/>
</dbReference>
<dbReference type="InterPro" id="IPR055207">
    <property type="entry name" value="POLR3C_WHD"/>
</dbReference>
<dbReference type="InterPro" id="IPR039748">
    <property type="entry name" value="RPC3"/>
</dbReference>
<reference evidence="12 13" key="1">
    <citation type="journal article" date="2016" name="Mol. Biol. Evol.">
        <title>Comparative Genomics of Early-Diverging Mushroom-Forming Fungi Provides Insights into the Origins of Lignocellulose Decay Capabilities.</title>
        <authorList>
            <person name="Nagy L.G."/>
            <person name="Riley R."/>
            <person name="Tritt A."/>
            <person name="Adam C."/>
            <person name="Daum C."/>
            <person name="Floudas D."/>
            <person name="Sun H."/>
            <person name="Yadav J.S."/>
            <person name="Pangilinan J."/>
            <person name="Larsson K.H."/>
            <person name="Matsuura K."/>
            <person name="Barry K."/>
            <person name="Labutti K."/>
            <person name="Kuo R."/>
            <person name="Ohm R.A."/>
            <person name="Bhattacharya S.S."/>
            <person name="Shirouzu T."/>
            <person name="Yoshinaga Y."/>
            <person name="Martin F.M."/>
            <person name="Grigoriev I.V."/>
            <person name="Hibbett D.S."/>
        </authorList>
    </citation>
    <scope>NUCLEOTIDE SEQUENCE [LARGE SCALE GENOMIC DNA]</scope>
    <source>
        <strain evidence="12 13">HHB14362 ss-1</strain>
    </source>
</reference>
<comment type="similarity">
    <text evidence="2 9">Belongs to the RNA polymerase beta chain family.</text>
</comment>
<evidence type="ECO:0000256" key="2">
    <source>
        <dbReference type="ARBA" id="ARBA00006835"/>
    </source>
</evidence>
<keyword evidence="5 9" id="KW-0240">DNA-directed RNA polymerase</keyword>
<keyword evidence="7 9" id="KW-0539">Nucleus</keyword>
<organism evidence="12 13">
    <name type="scientific">Neolentinus lepideus HHB14362 ss-1</name>
    <dbReference type="NCBI Taxonomy" id="1314782"/>
    <lineage>
        <taxon>Eukaryota</taxon>
        <taxon>Fungi</taxon>
        <taxon>Dikarya</taxon>
        <taxon>Basidiomycota</taxon>
        <taxon>Agaricomycotina</taxon>
        <taxon>Agaricomycetes</taxon>
        <taxon>Gloeophyllales</taxon>
        <taxon>Gloeophyllaceae</taxon>
        <taxon>Neolentinus</taxon>
    </lineage>
</organism>
<dbReference type="Gene3D" id="1.10.10.10">
    <property type="entry name" value="Winged helix-like DNA-binding domain superfamily/Winged helix DNA-binding domain"/>
    <property type="match status" value="4"/>
</dbReference>
<feature type="domain" description="HTH TFE/IIEalpha-type" evidence="11">
    <location>
        <begin position="370"/>
        <end position="456"/>
    </location>
</feature>
<evidence type="ECO:0000256" key="8">
    <source>
        <dbReference type="ARBA" id="ARBA00025127"/>
    </source>
</evidence>
<keyword evidence="6 9" id="KW-0804">Transcription</keyword>
<dbReference type="GO" id="GO:0005666">
    <property type="term" value="C:RNA polymerase III complex"/>
    <property type="evidence" value="ECO:0007669"/>
    <property type="project" value="UniProtKB-UniRule"/>
</dbReference>
<dbReference type="OrthoDB" id="272392at2759"/>
<dbReference type="InParanoid" id="A0A165T9F2"/>
<dbReference type="InterPro" id="IPR008806">
    <property type="entry name" value="RNA_pol_III_Rpc82_C"/>
</dbReference>
<dbReference type="InterPro" id="IPR013197">
    <property type="entry name" value="RNA_pol_III_RPC82-rel_HTH"/>
</dbReference>
<dbReference type="GO" id="GO:0006351">
    <property type="term" value="P:DNA-templated transcription"/>
    <property type="evidence" value="ECO:0007669"/>
    <property type="project" value="InterPro"/>
</dbReference>
<comment type="subunit">
    <text evidence="3 9">Component of the RNA polymerase III (Pol III) complex consisting of 17 subunits.</text>
</comment>
<keyword evidence="10" id="KW-0175">Coiled coil</keyword>
<dbReference type="AlphaFoldDB" id="A0A165T9F2"/>
<dbReference type="PROSITE" id="PS51344">
    <property type="entry name" value="HTH_TFE_IIE"/>
    <property type="match status" value="1"/>
</dbReference>
<evidence type="ECO:0000256" key="7">
    <source>
        <dbReference type="ARBA" id="ARBA00023242"/>
    </source>
</evidence>
<evidence type="ECO:0000256" key="5">
    <source>
        <dbReference type="ARBA" id="ARBA00022478"/>
    </source>
</evidence>
<sequence length="545" mass="61597">MADVNTARLCAQIVESYFGPLTAKIASVVLTRGRLGLPQLVRLSSLKPRTVRACIIVLVQHNILWHAHTEEEGEVVEFNVQECLIRLRFGRFIWQTEALFGREAAEIVQVLLDHGKLRRPEIMSQLSVSDSKRSAAYSRALHKLVSGSYIKPSTLLSHQSPRDKRINYEAEERAKLAGLPTARQLREAKEAAGARLKREEEEAEKVGLKRKAAEQLTARNSTKRKVVDDEEVDIQDDIYFRVNYDRYNVHIRNKLIESAARERYNDAAATVVRATLKATEGKQISVAEPRSDPISLATVASQLPDDKDLSSGLVLSSSHKKPSDIALIKDYLGMLACADNPTAVGRSASFVSFGGSKIQVEFEIVCRRLRRRVLEAVTRERHGDDAVRIVRLLLDTGKMDEKQISKVAMMALKDVRPLLSALSADSLVSLQDVPRSADRNPVRTFYLWYVDLTKAYTALLGYLYKSLYNIGMRRQAEAQEPGIKAVLDKRERSDVIQDERLLTRVEREMIYEWESKRDKLTVLEMRVEEAVFVVRDLGVLGIEDD</sequence>
<dbReference type="PANTHER" id="PTHR12949:SF0">
    <property type="entry name" value="DNA-DIRECTED RNA POLYMERASE III SUBUNIT RPC3"/>
    <property type="match status" value="1"/>
</dbReference>
<evidence type="ECO:0000313" key="13">
    <source>
        <dbReference type="Proteomes" id="UP000076761"/>
    </source>
</evidence>
<evidence type="ECO:0000256" key="1">
    <source>
        <dbReference type="ARBA" id="ARBA00004123"/>
    </source>
</evidence>
<feature type="coiled-coil region" evidence="10">
    <location>
        <begin position="182"/>
        <end position="216"/>
    </location>
</feature>
<evidence type="ECO:0000256" key="6">
    <source>
        <dbReference type="ARBA" id="ARBA00023163"/>
    </source>
</evidence>
<evidence type="ECO:0000256" key="4">
    <source>
        <dbReference type="ARBA" id="ARBA00016689"/>
    </source>
</evidence>
<comment type="function">
    <text evidence="8 9">DNA-dependent RNA polymerase catalyzes the transcription of DNA into RNA using the four ribonucleoside triphosphates as substrates. Specific core component of RNA polymerase III which synthesizes small RNAs, such as 5S rRNA and tRNAs.</text>
</comment>
<dbReference type="Pfam" id="PF05645">
    <property type="entry name" value="RNA_pol_Rpc82"/>
    <property type="match status" value="1"/>
</dbReference>
<name>A0A165T9F2_9AGAM</name>
<dbReference type="InterPro" id="IPR036390">
    <property type="entry name" value="WH_DNA-bd_sf"/>
</dbReference>
<proteinExistence type="inferred from homology"/>
<protein>
    <recommendedName>
        <fullName evidence="4 9">DNA-directed RNA polymerase III subunit RPC3</fullName>
        <shortName evidence="9">RNA polymerase III subunit C3</shortName>
    </recommendedName>
</protein>
<dbReference type="Proteomes" id="UP000076761">
    <property type="component" value="Unassembled WGS sequence"/>
</dbReference>
<dbReference type="Gene3D" id="6.10.140.1450">
    <property type="match status" value="1"/>
</dbReference>
<keyword evidence="13" id="KW-1185">Reference proteome</keyword>
<evidence type="ECO:0000313" key="12">
    <source>
        <dbReference type="EMBL" id="KZT26340.1"/>
    </source>
</evidence>
<dbReference type="PANTHER" id="PTHR12949">
    <property type="entry name" value="RNA POLYMERASE III DNA DIRECTED -RELATED"/>
    <property type="match status" value="1"/>
</dbReference>
<comment type="subcellular location">
    <subcellularLocation>
        <location evidence="1 9">Nucleus</location>
    </subcellularLocation>
</comment>
<accession>A0A165T9F2</accession>
<dbReference type="EMBL" id="KV425567">
    <property type="protein sequence ID" value="KZT26340.1"/>
    <property type="molecule type" value="Genomic_DNA"/>
</dbReference>
<evidence type="ECO:0000256" key="9">
    <source>
        <dbReference type="RuleBase" id="RU367076"/>
    </source>
</evidence>
<dbReference type="Pfam" id="PF08221">
    <property type="entry name" value="HTH_9"/>
    <property type="match status" value="1"/>
</dbReference>
<dbReference type="Pfam" id="PF22536">
    <property type="entry name" value="WHD_POLR3C"/>
    <property type="match status" value="1"/>
</dbReference>
<dbReference type="InterPro" id="IPR017919">
    <property type="entry name" value="TFIIE/TFIIEa_HTH"/>
</dbReference>
<dbReference type="FunCoup" id="A0A165T9F2">
    <property type="interactions" value="725"/>
</dbReference>
<evidence type="ECO:0000259" key="11">
    <source>
        <dbReference type="PROSITE" id="PS51344"/>
    </source>
</evidence>
<dbReference type="STRING" id="1314782.A0A165T9F2"/>